<dbReference type="AlphaFoldDB" id="A0A1J0GL22"/>
<keyword evidence="1" id="KW-1133">Transmembrane helix</keyword>
<sequence length="342" mass="38538">MSWTKRISIWIVVSLSLQCLGLFYIDHYFLANDSKAVSKKVVEEVSTKAKDIDITIPTNAENILVSYDAKYISYYDDKKLVIVNCLTGKTKNIKSEDGCNVSFASWIPGRNRMVFVEKESDDESSDLILYSYDVVKGEKVKTKKLEWSGTNTKVEDIQTAPLTGVTYVKVSNNANKSSIYRIDRDRTMSEVDTIPKLVGNITLIRHEDKLVYEGAVYNKIYVTGKSSAISVSDVDKLTLIGSDNDDNIYLAQLKDNLISKVYYGKTSQDTSTWKTINLQTPCAKENLIISTSGKIYQNDPLKKIIKDINSGTETSYKGKFVQLYNKGVVSLENNKMSFVLFK</sequence>
<protein>
    <recommendedName>
        <fullName evidence="4">Dipeptidylpeptidase IV N-terminal domain-containing protein</fullName>
    </recommendedName>
</protein>
<evidence type="ECO:0000313" key="2">
    <source>
        <dbReference type="EMBL" id="APC42019.1"/>
    </source>
</evidence>
<keyword evidence="1" id="KW-0472">Membrane</keyword>
<accession>A0A1J0GL22</accession>
<evidence type="ECO:0000313" key="3">
    <source>
        <dbReference type="Proteomes" id="UP000182569"/>
    </source>
</evidence>
<keyword evidence="3" id="KW-1185">Reference proteome</keyword>
<dbReference type="RefSeq" id="WP_071614312.1">
    <property type="nucleotide sequence ID" value="NZ_CP015756.1"/>
</dbReference>
<organism evidence="2 3">
    <name type="scientific">Clostridium estertheticum subsp. estertheticum</name>
    <dbReference type="NCBI Taxonomy" id="1552"/>
    <lineage>
        <taxon>Bacteria</taxon>
        <taxon>Bacillati</taxon>
        <taxon>Bacillota</taxon>
        <taxon>Clostridia</taxon>
        <taxon>Eubacteriales</taxon>
        <taxon>Clostridiaceae</taxon>
        <taxon>Clostridium</taxon>
    </lineage>
</organism>
<name>A0A1J0GL22_9CLOT</name>
<dbReference type="STRING" id="1552.A7L45_19065"/>
<feature type="transmembrane region" description="Helical" evidence="1">
    <location>
        <begin position="7"/>
        <end position="25"/>
    </location>
</feature>
<keyword evidence="1" id="KW-0812">Transmembrane</keyword>
<dbReference type="Proteomes" id="UP000182569">
    <property type="component" value="Chromosome"/>
</dbReference>
<dbReference type="KEGG" id="ceu:A7L45_19065"/>
<dbReference type="EMBL" id="CP015756">
    <property type="protein sequence ID" value="APC42019.1"/>
    <property type="molecule type" value="Genomic_DNA"/>
</dbReference>
<reference evidence="3" key="1">
    <citation type="journal article" date="2016" name="Front. Microbiol.">
        <title>Complete Genome Sequence of Clostridium estertheticum DSM 8809, a Microbe Identified in Spoiled Vacuum Packed Beef.</title>
        <authorList>
            <person name="Yu Z."/>
            <person name="Gunn L."/>
            <person name="Brennan E."/>
            <person name="Reid R."/>
            <person name="Wall P.G."/>
            <person name="Gaora O.P."/>
            <person name="Hurley D."/>
            <person name="Bolton D."/>
            <person name="Fanning S."/>
        </authorList>
    </citation>
    <scope>NUCLEOTIDE SEQUENCE [LARGE SCALE GENOMIC DNA]</scope>
    <source>
        <strain evidence="3">DSM 8809</strain>
    </source>
</reference>
<evidence type="ECO:0008006" key="4">
    <source>
        <dbReference type="Google" id="ProtNLM"/>
    </source>
</evidence>
<dbReference type="OrthoDB" id="1630871at2"/>
<evidence type="ECO:0000256" key="1">
    <source>
        <dbReference type="SAM" id="Phobius"/>
    </source>
</evidence>
<gene>
    <name evidence="2" type="ORF">A7L45_19065</name>
</gene>
<proteinExistence type="predicted"/>
<dbReference type="SUPFAM" id="SSF82171">
    <property type="entry name" value="DPP6 N-terminal domain-like"/>
    <property type="match status" value="1"/>
</dbReference>